<evidence type="ECO:0000256" key="4">
    <source>
        <dbReference type="ARBA" id="ARBA00020654"/>
    </source>
</evidence>
<dbReference type="NCBIfam" id="TIGR00566">
    <property type="entry name" value="trpG_papA"/>
    <property type="match status" value="1"/>
</dbReference>
<dbReference type="PANTHER" id="PTHR43418:SF4">
    <property type="entry name" value="MULTIFUNCTIONAL TRYPTOPHAN BIOSYNTHESIS PROTEIN"/>
    <property type="match status" value="1"/>
</dbReference>
<reference evidence="9" key="1">
    <citation type="journal article" date="2017" name="J. Phycol.">
        <title>Analysis of chloroplast genomes and a supermatrix inform reclassification of the Rhodomelaceae (Rhodophyta).</title>
        <authorList>
            <person name="Diaz-Tapia P."/>
            <person name="Maggs C.A."/>
            <person name="West J.A."/>
            <person name="Verbruggen H."/>
        </authorList>
    </citation>
    <scope>NUCLEOTIDE SEQUENCE</scope>
    <source>
        <strain evidence="9">JW3079</strain>
    </source>
</reference>
<dbReference type="Pfam" id="PF00117">
    <property type="entry name" value="GATase"/>
    <property type="match status" value="1"/>
</dbReference>
<keyword evidence="9" id="KW-0934">Plastid</keyword>
<organism evidence="9">
    <name type="scientific">Bostrychia tenella</name>
    <dbReference type="NCBI Taxonomy" id="324755"/>
    <lineage>
        <taxon>Eukaryota</taxon>
        <taxon>Rhodophyta</taxon>
        <taxon>Florideophyceae</taxon>
        <taxon>Rhodymeniophycidae</taxon>
        <taxon>Ceramiales</taxon>
        <taxon>Rhodomelaceae</taxon>
        <taxon>Bostrychia</taxon>
    </lineage>
</organism>
<gene>
    <name evidence="9" type="primary">trpG</name>
</gene>
<dbReference type="InterPro" id="IPR029062">
    <property type="entry name" value="Class_I_gatase-like"/>
</dbReference>
<dbReference type="PRINTS" id="PR00099">
    <property type="entry name" value="CPSGATASE"/>
</dbReference>
<protein>
    <recommendedName>
        <fullName evidence="4">Anthranilate synthase component 2</fullName>
        <ecNumber evidence="3">4.1.3.27</ecNumber>
    </recommendedName>
    <alternativeName>
        <fullName evidence="7">Anthranilate synthase, glutamine amidotransferase component</fullName>
    </alternativeName>
</protein>
<dbReference type="PROSITE" id="PS51273">
    <property type="entry name" value="GATASE_TYPE_1"/>
    <property type="match status" value="1"/>
</dbReference>
<dbReference type="GO" id="GO:0004049">
    <property type="term" value="F:anthranilate synthase activity"/>
    <property type="evidence" value="ECO:0007669"/>
    <property type="project" value="UniProtKB-EC"/>
</dbReference>
<dbReference type="GeneID" id="33354174"/>
<accession>A0A1Z1M5N7</accession>
<evidence type="ECO:0000259" key="8">
    <source>
        <dbReference type="Pfam" id="PF00117"/>
    </source>
</evidence>
<dbReference type="PRINTS" id="PR00096">
    <property type="entry name" value="GATASE"/>
</dbReference>
<dbReference type="Gene3D" id="3.40.50.880">
    <property type="match status" value="1"/>
</dbReference>
<evidence type="ECO:0000256" key="2">
    <source>
        <dbReference type="ARBA" id="ARBA00011743"/>
    </source>
</evidence>
<comment type="pathway">
    <text evidence="1">Amino-acid biosynthesis; L-tryptophan biosynthesis; L-tryptophan from chorismate: step 1/5.</text>
</comment>
<evidence type="ECO:0000256" key="3">
    <source>
        <dbReference type="ARBA" id="ARBA00012266"/>
    </source>
</evidence>
<geneLocation type="chloroplast" evidence="9"/>
<dbReference type="CDD" id="cd01743">
    <property type="entry name" value="GATase1_Anthranilate_Synthase"/>
    <property type="match status" value="1"/>
</dbReference>
<dbReference type="InterPro" id="IPR006221">
    <property type="entry name" value="TrpG/PapA_dom"/>
</dbReference>
<evidence type="ECO:0000256" key="7">
    <source>
        <dbReference type="ARBA" id="ARBA00082672"/>
    </source>
</evidence>
<feature type="domain" description="Glutamine amidotransferase" evidence="8">
    <location>
        <begin position="4"/>
        <end position="187"/>
    </location>
</feature>
<sequence length="188" mass="21233">MIIVIDNYDSFTQNLAQNVGQLGFKPYIMRNDEVSVDNIQSLNATHIILSPGPGKPENSGISLDMISNYANKLPILGICLGHQGIGYIFGGQIKQLKQPMHGKISLILHNKKDIFHKIPNPFNASRYHSLVINENNFPDSLEITAWTPEGTIMGCRHKIYNKLRGIQFHPESLWTKEGKYIMKNFLLS</sequence>
<dbReference type="EMBL" id="MF101417">
    <property type="protein sequence ID" value="ARW61173.1"/>
    <property type="molecule type" value="Genomic_DNA"/>
</dbReference>
<keyword evidence="5" id="KW-0057">Aromatic amino acid biosynthesis</keyword>
<keyword evidence="6" id="KW-0315">Glutamine amidotransferase</keyword>
<proteinExistence type="predicted"/>
<keyword evidence="5" id="KW-0822">Tryptophan biosynthesis</keyword>
<dbReference type="FunFam" id="3.40.50.880:FF:000003">
    <property type="entry name" value="Anthranilate synthase component II"/>
    <property type="match status" value="1"/>
</dbReference>
<keyword evidence="9" id="KW-0150">Chloroplast</keyword>
<evidence type="ECO:0000256" key="6">
    <source>
        <dbReference type="ARBA" id="ARBA00022962"/>
    </source>
</evidence>
<dbReference type="InterPro" id="IPR017926">
    <property type="entry name" value="GATASE"/>
</dbReference>
<dbReference type="GO" id="GO:0000162">
    <property type="term" value="P:L-tryptophan biosynthetic process"/>
    <property type="evidence" value="ECO:0007669"/>
    <property type="project" value="UniProtKB-KW"/>
</dbReference>
<dbReference type="GO" id="GO:0005829">
    <property type="term" value="C:cytosol"/>
    <property type="evidence" value="ECO:0007669"/>
    <property type="project" value="TreeGrafter"/>
</dbReference>
<dbReference type="PANTHER" id="PTHR43418">
    <property type="entry name" value="MULTIFUNCTIONAL TRYPTOPHAN BIOSYNTHESIS PROTEIN-RELATED"/>
    <property type="match status" value="1"/>
</dbReference>
<dbReference type="PRINTS" id="PR00097">
    <property type="entry name" value="ANTSNTHASEII"/>
</dbReference>
<dbReference type="EC" id="4.1.3.27" evidence="3"/>
<keyword evidence="5" id="KW-0028">Amino-acid biosynthesis</keyword>
<evidence type="ECO:0000256" key="1">
    <source>
        <dbReference type="ARBA" id="ARBA00004873"/>
    </source>
</evidence>
<dbReference type="InterPro" id="IPR050472">
    <property type="entry name" value="Anth_synth/Amidotransfase"/>
</dbReference>
<dbReference type="AlphaFoldDB" id="A0A1Z1M5N7"/>
<name>A0A1Z1M5N7_9FLOR</name>
<evidence type="ECO:0000256" key="5">
    <source>
        <dbReference type="ARBA" id="ARBA00022822"/>
    </source>
</evidence>
<evidence type="ECO:0000313" key="9">
    <source>
        <dbReference type="EMBL" id="ARW61173.1"/>
    </source>
</evidence>
<comment type="subunit">
    <text evidence="2">Tetramer of two components I and two components II.</text>
</comment>
<dbReference type="RefSeq" id="YP_009392611.1">
    <property type="nucleotide sequence ID" value="NC_035264.1"/>
</dbReference>
<dbReference type="SUPFAM" id="SSF52317">
    <property type="entry name" value="Class I glutamine amidotransferase-like"/>
    <property type="match status" value="1"/>
</dbReference>